<feature type="compositionally biased region" description="Polar residues" evidence="3">
    <location>
        <begin position="104"/>
        <end position="117"/>
    </location>
</feature>
<dbReference type="GO" id="GO:0008757">
    <property type="term" value="F:S-adenosylmethionine-dependent methyltransferase activity"/>
    <property type="evidence" value="ECO:0007669"/>
    <property type="project" value="InterPro"/>
</dbReference>
<keyword evidence="6" id="KW-1185">Reference proteome</keyword>
<feature type="compositionally biased region" description="Basic residues" evidence="3">
    <location>
        <begin position="17"/>
        <end position="28"/>
    </location>
</feature>
<reference evidence="5 6" key="1">
    <citation type="journal article" date="2017" name="BMC Genomics">
        <title>Comparative genomic and phylogenomic analyses of the Bifidobacteriaceae family.</title>
        <authorList>
            <person name="Lugli G.A."/>
            <person name="Milani C."/>
            <person name="Turroni F."/>
            <person name="Duranti S."/>
            <person name="Mancabelli L."/>
            <person name="Mangifesta M."/>
            <person name="Ferrario C."/>
            <person name="Modesto M."/>
            <person name="Mattarelli P."/>
            <person name="Jiri K."/>
            <person name="van Sinderen D."/>
            <person name="Ventura M."/>
        </authorList>
    </citation>
    <scope>NUCLEOTIDE SEQUENCE [LARGE SCALE GENOMIC DNA]</scope>
    <source>
        <strain evidence="5 6">DSM 24744</strain>
    </source>
</reference>
<dbReference type="EMBL" id="MWWQ01000005">
    <property type="protein sequence ID" value="OZG52833.1"/>
    <property type="molecule type" value="Genomic_DNA"/>
</dbReference>
<feature type="region of interest" description="Disordered" evidence="3">
    <location>
        <begin position="1"/>
        <end position="146"/>
    </location>
</feature>
<dbReference type="InterPro" id="IPR046977">
    <property type="entry name" value="RsmC/RlmG"/>
</dbReference>
<dbReference type="Pfam" id="PF05175">
    <property type="entry name" value="MTS"/>
    <property type="match status" value="1"/>
</dbReference>
<name>A0A261F187_9BIFI</name>
<accession>A0A261F187</accession>
<dbReference type="PANTHER" id="PTHR47816">
    <property type="entry name" value="RIBOSOMAL RNA SMALL SUBUNIT METHYLTRANSFERASE C"/>
    <property type="match status" value="1"/>
</dbReference>
<evidence type="ECO:0000259" key="4">
    <source>
        <dbReference type="Pfam" id="PF05175"/>
    </source>
</evidence>
<dbReference type="InterPro" id="IPR029063">
    <property type="entry name" value="SAM-dependent_MTases_sf"/>
</dbReference>
<organism evidence="5 6">
    <name type="scientific">Pseudoscardovia suis</name>
    <dbReference type="NCBI Taxonomy" id="987063"/>
    <lineage>
        <taxon>Bacteria</taxon>
        <taxon>Bacillati</taxon>
        <taxon>Actinomycetota</taxon>
        <taxon>Actinomycetes</taxon>
        <taxon>Bifidobacteriales</taxon>
        <taxon>Bifidobacteriaceae</taxon>
        <taxon>Pseudoscardovia</taxon>
    </lineage>
</organism>
<dbReference type="CDD" id="cd02440">
    <property type="entry name" value="AdoMet_MTases"/>
    <property type="match status" value="1"/>
</dbReference>
<feature type="compositionally biased region" description="Low complexity" evidence="3">
    <location>
        <begin position="29"/>
        <end position="39"/>
    </location>
</feature>
<feature type="compositionally biased region" description="Polar residues" evidence="3">
    <location>
        <begin position="40"/>
        <end position="61"/>
    </location>
</feature>
<dbReference type="InterPro" id="IPR007848">
    <property type="entry name" value="Small_mtfrase_dom"/>
</dbReference>
<dbReference type="AlphaFoldDB" id="A0A261F187"/>
<feature type="compositionally biased region" description="Basic and acidic residues" evidence="3">
    <location>
        <begin position="87"/>
        <end position="98"/>
    </location>
</feature>
<feature type="domain" description="Methyltransferase small" evidence="4">
    <location>
        <begin position="168"/>
        <end position="324"/>
    </location>
</feature>
<keyword evidence="2" id="KW-0808">Transferase</keyword>
<evidence type="ECO:0000256" key="2">
    <source>
        <dbReference type="ARBA" id="ARBA00022679"/>
    </source>
</evidence>
<feature type="compositionally biased region" description="Basic and acidic residues" evidence="3">
    <location>
        <begin position="66"/>
        <end position="79"/>
    </location>
</feature>
<proteinExistence type="predicted"/>
<protein>
    <submittedName>
        <fullName evidence="5">MFS transporter</fullName>
    </submittedName>
</protein>
<gene>
    <name evidence="5" type="ORF">PSSU_0451</name>
</gene>
<comment type="caution">
    <text evidence="5">The sequence shown here is derived from an EMBL/GenBank/DDBJ whole genome shotgun (WGS) entry which is preliminary data.</text>
</comment>
<dbReference type="Gene3D" id="3.40.50.150">
    <property type="entry name" value="Vaccinia Virus protein VP39"/>
    <property type="match status" value="1"/>
</dbReference>
<sequence>MIHQRRRKPNPFDSRAAHRAARYQRRRPQASPDSPASAPTETNAPQEATTHGNKTSASAQRAGNHAHSERNARTHDHGVHASQSHGQAHDQVKSEPHQKAAHPTDSNVANPQVTDQPQTDHTKTDRPQAQQAPAGRATQYFAGAPTTEDVRRTITVTLRGRDVPMDVSNGVFSTDRLDLGTRVLLKHAPQPPAHGTFLDLGCGWGPIAVALALESPHADVWAVDVNERALDLTRSNAERNGCANVRVSAADAVPQDVRFDLMWSNPPIRIGKEALHELLMQWLVRLTVGGRAYLVVQRNLGADSLIPWLQQALDSQCGEQSFAVSKNASSKGYRVIEIVRAR</sequence>
<dbReference type="PANTHER" id="PTHR47816:SF4">
    <property type="entry name" value="RIBOSOMAL RNA SMALL SUBUNIT METHYLTRANSFERASE C"/>
    <property type="match status" value="1"/>
</dbReference>
<keyword evidence="1" id="KW-0489">Methyltransferase</keyword>
<dbReference type="SUPFAM" id="SSF53335">
    <property type="entry name" value="S-adenosyl-L-methionine-dependent methyltransferases"/>
    <property type="match status" value="1"/>
</dbReference>
<evidence type="ECO:0000256" key="3">
    <source>
        <dbReference type="SAM" id="MobiDB-lite"/>
    </source>
</evidence>
<dbReference type="Proteomes" id="UP000216454">
    <property type="component" value="Unassembled WGS sequence"/>
</dbReference>
<dbReference type="GO" id="GO:0032259">
    <property type="term" value="P:methylation"/>
    <property type="evidence" value="ECO:0007669"/>
    <property type="project" value="UniProtKB-KW"/>
</dbReference>
<evidence type="ECO:0000313" key="6">
    <source>
        <dbReference type="Proteomes" id="UP000216454"/>
    </source>
</evidence>
<evidence type="ECO:0000313" key="5">
    <source>
        <dbReference type="EMBL" id="OZG52833.1"/>
    </source>
</evidence>
<evidence type="ECO:0000256" key="1">
    <source>
        <dbReference type="ARBA" id="ARBA00022603"/>
    </source>
</evidence>